<dbReference type="PROSITE" id="PS51257">
    <property type="entry name" value="PROKAR_LIPOPROTEIN"/>
    <property type="match status" value="1"/>
</dbReference>
<evidence type="ECO:0000256" key="1">
    <source>
        <dbReference type="ARBA" id="ARBA00008520"/>
    </source>
</evidence>
<proteinExistence type="inferred from homology"/>
<protein>
    <submittedName>
        <fullName evidence="4">Extracellular solute-binding protein family 1</fullName>
    </submittedName>
</protein>
<dbReference type="GO" id="GO:0042956">
    <property type="term" value="P:maltodextrin transmembrane transport"/>
    <property type="evidence" value="ECO:0007669"/>
    <property type="project" value="TreeGrafter"/>
</dbReference>
<dbReference type="GO" id="GO:0015768">
    <property type="term" value="P:maltose transport"/>
    <property type="evidence" value="ECO:0007669"/>
    <property type="project" value="TreeGrafter"/>
</dbReference>
<dbReference type="Pfam" id="PF13416">
    <property type="entry name" value="SBP_bac_8"/>
    <property type="match status" value="1"/>
</dbReference>
<dbReference type="AlphaFoldDB" id="D2RWM4"/>
<organism evidence="4 5">
    <name type="scientific">Haloterrigena turkmenica (strain ATCC 51198 / DSM 5511 / JCM 9101 / NCIMB 13204 / VKM B-1734 / 4k)</name>
    <name type="common">Halococcus turkmenicus</name>
    <dbReference type="NCBI Taxonomy" id="543526"/>
    <lineage>
        <taxon>Archaea</taxon>
        <taxon>Methanobacteriati</taxon>
        <taxon>Methanobacteriota</taxon>
        <taxon>Stenosarchaea group</taxon>
        <taxon>Halobacteria</taxon>
        <taxon>Halobacteriales</taxon>
        <taxon>Natrialbaceae</taxon>
        <taxon>Haloterrigena</taxon>
    </lineage>
</organism>
<reference evidence="4 5" key="1">
    <citation type="journal article" date="2010" name="Stand. Genomic Sci.">
        <title>Complete genome sequence of Haloterrigena turkmenica type strain (4k).</title>
        <authorList>
            <person name="Saunders E."/>
            <person name="Tindall B.J."/>
            <person name="Fahnrich R."/>
            <person name="Lapidus A."/>
            <person name="Copeland A."/>
            <person name="Del Rio T.G."/>
            <person name="Lucas S."/>
            <person name="Chen F."/>
            <person name="Tice H."/>
            <person name="Cheng J.F."/>
            <person name="Han C."/>
            <person name="Detter J.C."/>
            <person name="Bruce D."/>
            <person name="Goodwin L."/>
            <person name="Chain P."/>
            <person name="Pitluck S."/>
            <person name="Pati A."/>
            <person name="Ivanova N."/>
            <person name="Mavromatis K."/>
            <person name="Chen A."/>
            <person name="Palaniappan K."/>
            <person name="Land M."/>
            <person name="Hauser L."/>
            <person name="Chang Y.J."/>
            <person name="Jeffries C.D."/>
            <person name="Brettin T."/>
            <person name="Rohde M."/>
            <person name="Goker M."/>
            <person name="Bristow J."/>
            <person name="Eisen J.A."/>
            <person name="Markowitz V."/>
            <person name="Hugenholtz P."/>
            <person name="Klenk H.P."/>
            <person name="Kyrpides N.C."/>
        </authorList>
    </citation>
    <scope>NUCLEOTIDE SEQUENCE [LARGE SCALE GENOMIC DNA]</scope>
    <source>
        <strain evidence="5">ATCC 51198 / DSM 5511 / JCM 9101 / NCIMB 13204 / VKM B-1734 / 4k</strain>
    </source>
</reference>
<dbReference type="GO" id="GO:1901982">
    <property type="term" value="F:maltose binding"/>
    <property type="evidence" value="ECO:0007669"/>
    <property type="project" value="TreeGrafter"/>
</dbReference>
<dbReference type="KEGG" id="htu:Htur_2649"/>
<dbReference type="SUPFAM" id="SSF53850">
    <property type="entry name" value="Periplasmic binding protein-like II"/>
    <property type="match status" value="1"/>
</dbReference>
<dbReference type="PANTHER" id="PTHR30061">
    <property type="entry name" value="MALTOSE-BINDING PERIPLASMIC PROTEIN"/>
    <property type="match status" value="1"/>
</dbReference>
<evidence type="ECO:0000313" key="5">
    <source>
        <dbReference type="Proteomes" id="UP000001903"/>
    </source>
</evidence>
<accession>D2RWM4</accession>
<dbReference type="InterPro" id="IPR006059">
    <property type="entry name" value="SBP"/>
</dbReference>
<gene>
    <name evidence="4" type="ordered locus">Htur_2649</name>
</gene>
<evidence type="ECO:0000256" key="3">
    <source>
        <dbReference type="ARBA" id="ARBA00022729"/>
    </source>
</evidence>
<dbReference type="HOGENOM" id="CLU_031285_17_1_2"/>
<evidence type="ECO:0000313" key="4">
    <source>
        <dbReference type="EMBL" id="ADB61525.1"/>
    </source>
</evidence>
<sequence length="400" mass="43563">MPMKRRPVLKGIGGTVAGLSLAGCMGYFTGDDTSPLWHEFTDSEERTFESHLETFTEETDHDLEASGVSNMQDQLETALPAGDGPMSFTWAHDWIGAQHEDETLYDASDSIDVDLEGTYSEAAANAVQWKDNVYGLPYAAETVTLMYNKDMVEEPPETIPEMIEIMESYDGDDQYGIGYPGDAYHFSAYLQGFGGVLYDEDADELGIDDDAVVEGLELVRDSIYEYSPNDLNKDPNLSVFQNGNAPFVVTGPWNLGGLRDAGIDVGVAPLPAPEGGEPTPFTGVQMWYFTSRLEDAEDDVHDAVLDWAEWYTTTEDVATTNAQDHAMIPVLDSVVGSDDLGSDVDAFSQSVGMGMSMPASEKMDAVWDPLESAIDVVLGSGGDAREELESAAEQIRGSWE</sequence>
<evidence type="ECO:0000256" key="2">
    <source>
        <dbReference type="ARBA" id="ARBA00022448"/>
    </source>
</evidence>
<dbReference type="Gene3D" id="3.40.190.10">
    <property type="entry name" value="Periplasmic binding protein-like II"/>
    <property type="match status" value="2"/>
</dbReference>
<dbReference type="PANTHER" id="PTHR30061:SF50">
    <property type="entry name" value="MALTOSE_MALTODEXTRIN-BINDING PERIPLASMIC PROTEIN"/>
    <property type="match status" value="1"/>
</dbReference>
<comment type="similarity">
    <text evidence="1">Belongs to the bacterial solute-binding protein 1 family.</text>
</comment>
<dbReference type="EMBL" id="CP001860">
    <property type="protein sequence ID" value="ADB61525.1"/>
    <property type="molecule type" value="Genomic_DNA"/>
</dbReference>
<dbReference type="eggNOG" id="arCOG00154">
    <property type="taxonomic scope" value="Archaea"/>
</dbReference>
<dbReference type="STRING" id="543526.Htur_2649"/>
<dbReference type="Proteomes" id="UP000001903">
    <property type="component" value="Chromosome"/>
</dbReference>
<name>D2RWM4_HALTV</name>
<dbReference type="GO" id="GO:0055052">
    <property type="term" value="C:ATP-binding cassette (ABC) transporter complex, substrate-binding subunit-containing"/>
    <property type="evidence" value="ECO:0007669"/>
    <property type="project" value="TreeGrafter"/>
</dbReference>
<keyword evidence="2" id="KW-0813">Transport</keyword>
<keyword evidence="5" id="KW-1185">Reference proteome</keyword>
<keyword evidence="3" id="KW-0732">Signal</keyword>